<feature type="transmembrane region" description="Helical" evidence="7">
    <location>
        <begin position="238"/>
        <end position="255"/>
    </location>
</feature>
<feature type="transmembrane region" description="Helical" evidence="7">
    <location>
        <begin position="119"/>
        <end position="139"/>
    </location>
</feature>
<reference evidence="8 9" key="1">
    <citation type="submission" date="2020-08" db="EMBL/GenBank/DDBJ databases">
        <title>Genomic Encyclopedia of Type Strains, Phase III (KMG-III): the genomes of soil and plant-associated and newly described type strains.</title>
        <authorList>
            <person name="Whitman W."/>
        </authorList>
    </citation>
    <scope>NUCLEOTIDE SEQUENCE [LARGE SCALE GENOMIC DNA]</scope>
    <source>
        <strain evidence="8 9">CECT 8799</strain>
    </source>
</reference>
<sequence>MSDLQTAVVGEQPVSPAAGLRGKLPSLSGRYLWPLLGLGLLLAINLVLAPEFFHIEINDGRLYGSLIDVLNRSAPVALLAIGMTLVIATGGIDLSVGATMAIAGAVCASLIVGGVDSVFLVLAAGLGAGLIAGAVNGSLVSYLGIQPIVATLILMVAGRGIAQLINAGQIVTFQHSGFAFLGTGDFLGVPFPIVLVLIVFAAVQLLMRKTALGLFVEAVGCNSGASHYLGINARAVKMLVYCIAGLCASLAGMIATADIQGADANNAGLWLELDAILAVVIGGASLMGGRFSLLLSLVGVLVIQCLSTTIIMSGLPPKFNLLIKALVVIFVLLLQSPRFQAQMAALLSMMKPKGSRA</sequence>
<dbReference type="AlphaFoldDB" id="A0A7W4WAV4"/>
<keyword evidence="4 7" id="KW-0812">Transmembrane</keyword>
<evidence type="ECO:0000256" key="1">
    <source>
        <dbReference type="ARBA" id="ARBA00004429"/>
    </source>
</evidence>
<dbReference type="Pfam" id="PF02653">
    <property type="entry name" value="BPD_transp_2"/>
    <property type="match status" value="1"/>
</dbReference>
<dbReference type="Proteomes" id="UP000535937">
    <property type="component" value="Unassembled WGS sequence"/>
</dbReference>
<keyword evidence="8" id="KW-0813">Transport</keyword>
<evidence type="ECO:0000313" key="9">
    <source>
        <dbReference type="Proteomes" id="UP000535937"/>
    </source>
</evidence>
<dbReference type="InterPro" id="IPR001851">
    <property type="entry name" value="ABC_transp_permease"/>
</dbReference>
<dbReference type="CDD" id="cd06579">
    <property type="entry name" value="TM_PBP1_transp_AraH_like"/>
    <property type="match status" value="1"/>
</dbReference>
<evidence type="ECO:0000256" key="7">
    <source>
        <dbReference type="SAM" id="Phobius"/>
    </source>
</evidence>
<organism evidence="8 9">
    <name type="scientific">Microbulbifer rhizosphaerae</name>
    <dbReference type="NCBI Taxonomy" id="1562603"/>
    <lineage>
        <taxon>Bacteria</taxon>
        <taxon>Pseudomonadati</taxon>
        <taxon>Pseudomonadota</taxon>
        <taxon>Gammaproteobacteria</taxon>
        <taxon>Cellvibrionales</taxon>
        <taxon>Microbulbiferaceae</taxon>
        <taxon>Microbulbifer</taxon>
    </lineage>
</organism>
<dbReference type="RefSeq" id="WP_343057445.1">
    <property type="nucleotide sequence ID" value="NZ_JACHWZ010000006.1"/>
</dbReference>
<dbReference type="PANTHER" id="PTHR32196">
    <property type="entry name" value="ABC TRANSPORTER PERMEASE PROTEIN YPHD-RELATED-RELATED"/>
    <property type="match status" value="1"/>
</dbReference>
<feature type="transmembrane region" description="Helical" evidence="7">
    <location>
        <begin position="145"/>
        <end position="165"/>
    </location>
</feature>
<keyword evidence="9" id="KW-1185">Reference proteome</keyword>
<proteinExistence type="inferred from homology"/>
<evidence type="ECO:0000256" key="3">
    <source>
        <dbReference type="ARBA" id="ARBA00022475"/>
    </source>
</evidence>
<evidence type="ECO:0000313" key="8">
    <source>
        <dbReference type="EMBL" id="MBB3060887.1"/>
    </source>
</evidence>
<feature type="transmembrane region" description="Helical" evidence="7">
    <location>
        <begin position="31"/>
        <end position="48"/>
    </location>
</feature>
<feature type="transmembrane region" description="Helical" evidence="7">
    <location>
        <begin position="69"/>
        <end position="88"/>
    </location>
</feature>
<comment type="caution">
    <text evidence="8">The sequence shown here is derived from an EMBL/GenBank/DDBJ whole genome shotgun (WGS) entry which is preliminary data.</text>
</comment>
<feature type="transmembrane region" description="Helical" evidence="7">
    <location>
        <begin position="321"/>
        <end position="341"/>
    </location>
</feature>
<comment type="subcellular location">
    <subcellularLocation>
        <location evidence="1">Cell inner membrane</location>
        <topology evidence="1">Multi-pass membrane protein</topology>
    </subcellularLocation>
</comment>
<accession>A0A7W4WAV4</accession>
<dbReference type="GO" id="GO:0005886">
    <property type="term" value="C:plasma membrane"/>
    <property type="evidence" value="ECO:0007669"/>
    <property type="project" value="UniProtKB-SubCell"/>
</dbReference>
<dbReference type="EMBL" id="JACHWZ010000006">
    <property type="protein sequence ID" value="MBB3060887.1"/>
    <property type="molecule type" value="Genomic_DNA"/>
</dbReference>
<dbReference type="PANTHER" id="PTHR32196:SF19">
    <property type="entry name" value="GALACTOFURANOSE TRANSPORTER PERMEASE PROTEIN YTFT"/>
    <property type="match status" value="1"/>
</dbReference>
<feature type="transmembrane region" description="Helical" evidence="7">
    <location>
        <begin position="293"/>
        <end position="315"/>
    </location>
</feature>
<evidence type="ECO:0000256" key="5">
    <source>
        <dbReference type="ARBA" id="ARBA00022989"/>
    </source>
</evidence>
<keyword evidence="5 7" id="KW-1133">Transmembrane helix</keyword>
<name>A0A7W4WAV4_9GAMM</name>
<keyword evidence="6 7" id="KW-0472">Membrane</keyword>
<protein>
    <submittedName>
        <fullName evidence="8">Simple sugar transport system permease protein</fullName>
    </submittedName>
</protein>
<feature type="transmembrane region" description="Helical" evidence="7">
    <location>
        <begin position="267"/>
        <end position="286"/>
    </location>
</feature>
<feature type="transmembrane region" description="Helical" evidence="7">
    <location>
        <begin position="186"/>
        <end position="206"/>
    </location>
</feature>
<evidence type="ECO:0000256" key="4">
    <source>
        <dbReference type="ARBA" id="ARBA00022692"/>
    </source>
</evidence>
<dbReference type="GO" id="GO:0022857">
    <property type="term" value="F:transmembrane transporter activity"/>
    <property type="evidence" value="ECO:0007669"/>
    <property type="project" value="InterPro"/>
</dbReference>
<keyword evidence="3" id="KW-1003">Cell membrane</keyword>
<gene>
    <name evidence="8" type="ORF">FHS09_001707</name>
</gene>
<evidence type="ECO:0000256" key="6">
    <source>
        <dbReference type="ARBA" id="ARBA00023136"/>
    </source>
</evidence>
<evidence type="ECO:0000256" key="2">
    <source>
        <dbReference type="ARBA" id="ARBA00007942"/>
    </source>
</evidence>
<comment type="similarity">
    <text evidence="2">Belongs to the binding-protein-dependent transport system permease family. AraH/RbsC subfamily.</text>
</comment>
<keyword evidence="8" id="KW-0762">Sugar transport</keyword>